<evidence type="ECO:0000313" key="5">
    <source>
        <dbReference type="Proteomes" id="UP001597181"/>
    </source>
</evidence>
<name>A0ABW3TIR2_9MICO</name>
<dbReference type="InterPro" id="IPR025736">
    <property type="entry name" value="PucR_C-HTH_dom"/>
</dbReference>
<comment type="caution">
    <text evidence="4">The sequence shown here is derived from an EMBL/GenBank/DDBJ whole genome shotgun (WGS) entry which is preliminary data.</text>
</comment>
<dbReference type="PANTHER" id="PTHR33744">
    <property type="entry name" value="CARBOHYDRATE DIACID REGULATOR"/>
    <property type="match status" value="1"/>
</dbReference>
<organism evidence="4 5">
    <name type="scientific">Leucobacter albus</name>
    <dbReference type="NCBI Taxonomy" id="272210"/>
    <lineage>
        <taxon>Bacteria</taxon>
        <taxon>Bacillati</taxon>
        <taxon>Actinomycetota</taxon>
        <taxon>Actinomycetes</taxon>
        <taxon>Micrococcales</taxon>
        <taxon>Microbacteriaceae</taxon>
        <taxon>Leucobacter</taxon>
    </lineage>
</organism>
<dbReference type="RefSeq" id="WP_343959015.1">
    <property type="nucleotide sequence ID" value="NZ_BAAAKZ010000003.1"/>
</dbReference>
<dbReference type="EMBL" id="JBHTLY010000001">
    <property type="protein sequence ID" value="MFD1200631.1"/>
    <property type="molecule type" value="Genomic_DNA"/>
</dbReference>
<dbReference type="InterPro" id="IPR051448">
    <property type="entry name" value="CdaR-like_regulators"/>
</dbReference>
<protein>
    <submittedName>
        <fullName evidence="4">PucR family transcriptional regulator</fullName>
    </submittedName>
</protein>
<sequence>MMQLFAEPAIHSWIELDTLLRDYELGLVVVAGGDDDTGSRAVQWVHSTDLADPTPFLTPRTVLLTTGAQFKGTLGLRTAEAYVARLIAAGTTALAVGVGIRWDRIPPTLVEACERLGLPLIRVPYDTPFIAITRAAARLIDAAVHAQNMARLENARTPRSSGLARSEAALATAVLKLLIAGHRSLADDVAGPSFPKLPRGQVSVIALPAAQYGFDPRELGDGTAAGVVDGRLLLVCEAGRIAAAKKLTRGIPGGLSERGSLDDLVELVAQADRALEHARAAALASAAEQRASQASGASGGGSGGGSNTPLTGKLVEYRPAMHAGLLQLIGESQDARRRATGFLSPVRSHDSRHGDEIERSLEAWLRHNSQLSPAAEELGVHRHTLRARIRTAASLLQRDIDSPDTRAELWTALRISAPTASASGQR</sequence>
<dbReference type="PANTHER" id="PTHR33744:SF1">
    <property type="entry name" value="DNA-BINDING TRANSCRIPTIONAL ACTIVATOR ADER"/>
    <property type="match status" value="1"/>
</dbReference>
<dbReference type="Pfam" id="PF13556">
    <property type="entry name" value="HTH_30"/>
    <property type="match status" value="1"/>
</dbReference>
<dbReference type="Gene3D" id="1.10.10.2840">
    <property type="entry name" value="PucR C-terminal helix-turn-helix domain"/>
    <property type="match status" value="1"/>
</dbReference>
<feature type="domain" description="PucR C-terminal helix-turn-helix" evidence="3">
    <location>
        <begin position="359"/>
        <end position="415"/>
    </location>
</feature>
<dbReference type="InterPro" id="IPR042070">
    <property type="entry name" value="PucR_C-HTH_sf"/>
</dbReference>
<evidence type="ECO:0000259" key="3">
    <source>
        <dbReference type="Pfam" id="PF13556"/>
    </source>
</evidence>
<dbReference type="InterPro" id="IPR012914">
    <property type="entry name" value="PucR_dom"/>
</dbReference>
<accession>A0ABW3TIR2</accession>
<evidence type="ECO:0000259" key="2">
    <source>
        <dbReference type="Pfam" id="PF07905"/>
    </source>
</evidence>
<proteinExistence type="predicted"/>
<dbReference type="Proteomes" id="UP001597181">
    <property type="component" value="Unassembled WGS sequence"/>
</dbReference>
<feature type="domain" description="Purine catabolism PurC-like" evidence="2">
    <location>
        <begin position="20"/>
        <end position="140"/>
    </location>
</feature>
<evidence type="ECO:0000256" key="1">
    <source>
        <dbReference type="SAM" id="MobiDB-lite"/>
    </source>
</evidence>
<evidence type="ECO:0000313" key="4">
    <source>
        <dbReference type="EMBL" id="MFD1200631.1"/>
    </source>
</evidence>
<keyword evidence="5" id="KW-1185">Reference proteome</keyword>
<feature type="compositionally biased region" description="Gly residues" evidence="1">
    <location>
        <begin position="297"/>
        <end position="306"/>
    </location>
</feature>
<dbReference type="Pfam" id="PF07905">
    <property type="entry name" value="PucR"/>
    <property type="match status" value="1"/>
</dbReference>
<gene>
    <name evidence="4" type="ORF">ACFQ3U_01815</name>
</gene>
<reference evidence="5" key="1">
    <citation type="journal article" date="2019" name="Int. J. Syst. Evol. Microbiol.">
        <title>The Global Catalogue of Microorganisms (GCM) 10K type strain sequencing project: providing services to taxonomists for standard genome sequencing and annotation.</title>
        <authorList>
            <consortium name="The Broad Institute Genomics Platform"/>
            <consortium name="The Broad Institute Genome Sequencing Center for Infectious Disease"/>
            <person name="Wu L."/>
            <person name="Ma J."/>
        </authorList>
    </citation>
    <scope>NUCLEOTIDE SEQUENCE [LARGE SCALE GENOMIC DNA]</scope>
    <source>
        <strain evidence="5">CCUG 50213</strain>
    </source>
</reference>
<feature type="region of interest" description="Disordered" evidence="1">
    <location>
        <begin position="293"/>
        <end position="312"/>
    </location>
</feature>